<keyword evidence="2" id="KW-1185">Reference proteome</keyword>
<name>A0ABY3PVU0_9PSED</name>
<evidence type="ECO:0008006" key="3">
    <source>
        <dbReference type="Google" id="ProtNLM"/>
    </source>
</evidence>
<proteinExistence type="predicted"/>
<reference evidence="1 2" key="1">
    <citation type="journal article" date="2022" name="Int. J. Syst. Evol. Microbiol.">
        <title>Pseudomonas fitomaticsae sp. nov., isolated at Marimurtra Botanical Garden in Blanes, Catalonia, Spain.</title>
        <authorList>
            <person name="Atanasov K.E."/>
            <person name="Galbis D.M."/>
            <person name="Cornado D."/>
            <person name="Serpico A."/>
            <person name="Sanchez G."/>
            <person name="Bosch M."/>
            <person name="Ferrer A."/>
            <person name="Altabella T."/>
        </authorList>
    </citation>
    <scope>NUCLEOTIDE SEQUENCE [LARGE SCALE GENOMIC DNA]</scope>
    <source>
        <strain evidence="1 2">FIT81</strain>
    </source>
</reference>
<accession>A0ABY3PVU0</accession>
<organism evidence="1 2">
    <name type="scientific">Pseudomonas fitomaticsae</name>
    <dbReference type="NCBI Taxonomy" id="2837969"/>
    <lineage>
        <taxon>Bacteria</taxon>
        <taxon>Pseudomonadati</taxon>
        <taxon>Pseudomonadota</taxon>
        <taxon>Gammaproteobacteria</taxon>
        <taxon>Pseudomonadales</taxon>
        <taxon>Pseudomonadaceae</taxon>
        <taxon>Pseudomonas</taxon>
    </lineage>
</organism>
<evidence type="ECO:0000313" key="2">
    <source>
        <dbReference type="Proteomes" id="UP001162907"/>
    </source>
</evidence>
<sequence>MNTWKILWPALLIVTFSSGCSNIDPKDAVKLASSGQSVTSAANLSYQSSRDGLNKYLESEAISAAFLDRPDVGDETVTSIMEISRQLEARKDVFNQLGATYKTFGELASYDAAKEVEDKINGLSGALNEYAKATGSTAGPISTVTNLVVSKGGGLIASEAQKDQLKEASTLIRVRLVSLSQFLVRDVERLKRYKSEELKARARATGIFIGEGLGDPGQMATGYLTDAGFSSPSDGVGYWTTEVRKAYIASVLKYRSNKGPKPDLPPAYEAMRKYVAIRLKSQAEVQLSLLDEIRSSVDKLTGLHVDFEAGTPLSAASLTQSIMQLQELLKEYEAARLQDKA</sequence>
<protein>
    <recommendedName>
        <fullName evidence="3">DUF3829 domain-containing protein</fullName>
    </recommendedName>
</protein>
<gene>
    <name evidence="1" type="ORF">KJY40_18325</name>
</gene>
<dbReference type="PROSITE" id="PS51257">
    <property type="entry name" value="PROKAR_LIPOPROTEIN"/>
    <property type="match status" value="1"/>
</dbReference>
<dbReference type="RefSeq" id="WP_230731617.1">
    <property type="nucleotide sequence ID" value="NZ_CP075567.1"/>
</dbReference>
<dbReference type="EMBL" id="CP075567">
    <property type="protein sequence ID" value="UFP98011.1"/>
    <property type="molecule type" value="Genomic_DNA"/>
</dbReference>
<evidence type="ECO:0000313" key="1">
    <source>
        <dbReference type="EMBL" id="UFP98011.1"/>
    </source>
</evidence>
<dbReference type="Proteomes" id="UP001162907">
    <property type="component" value="Chromosome"/>
</dbReference>